<dbReference type="EMBL" id="LWDX02027712">
    <property type="protein sequence ID" value="OEL29366.1"/>
    <property type="molecule type" value="Genomic_DNA"/>
</dbReference>
<protein>
    <submittedName>
        <fullName evidence="2">Uncharacterized protein</fullName>
    </submittedName>
</protein>
<reference evidence="2 3" key="1">
    <citation type="submission" date="2016-09" db="EMBL/GenBank/DDBJ databases">
        <title>The draft genome of Dichanthelium oligosanthes: A C3 panicoid grass species.</title>
        <authorList>
            <person name="Studer A.J."/>
            <person name="Schnable J.C."/>
            <person name="Brutnell T.P."/>
        </authorList>
    </citation>
    <scope>NUCLEOTIDE SEQUENCE [LARGE SCALE GENOMIC DNA]</scope>
    <source>
        <strain evidence="3">cv. Kellogg 1175</strain>
        <tissue evidence="2">Leaf</tissue>
    </source>
</reference>
<evidence type="ECO:0000256" key="1">
    <source>
        <dbReference type="SAM" id="MobiDB-lite"/>
    </source>
</evidence>
<organism evidence="2 3">
    <name type="scientific">Dichanthelium oligosanthes</name>
    <dbReference type="NCBI Taxonomy" id="888268"/>
    <lineage>
        <taxon>Eukaryota</taxon>
        <taxon>Viridiplantae</taxon>
        <taxon>Streptophyta</taxon>
        <taxon>Embryophyta</taxon>
        <taxon>Tracheophyta</taxon>
        <taxon>Spermatophyta</taxon>
        <taxon>Magnoliopsida</taxon>
        <taxon>Liliopsida</taxon>
        <taxon>Poales</taxon>
        <taxon>Poaceae</taxon>
        <taxon>PACMAD clade</taxon>
        <taxon>Panicoideae</taxon>
        <taxon>Panicodae</taxon>
        <taxon>Paniceae</taxon>
        <taxon>Dichantheliinae</taxon>
        <taxon>Dichanthelium</taxon>
    </lineage>
</organism>
<name>A0A1E5VW71_9POAL</name>
<feature type="compositionally biased region" description="Polar residues" evidence="1">
    <location>
        <begin position="10"/>
        <end position="29"/>
    </location>
</feature>
<keyword evidence="3" id="KW-1185">Reference proteome</keyword>
<accession>A0A1E5VW71</accession>
<proteinExistence type="predicted"/>
<evidence type="ECO:0000313" key="3">
    <source>
        <dbReference type="Proteomes" id="UP000095767"/>
    </source>
</evidence>
<feature type="region of interest" description="Disordered" evidence="1">
    <location>
        <begin position="1"/>
        <end position="33"/>
    </location>
</feature>
<sequence length="87" mass="8844">MEASAADQGYQKNQQTTYACHGSDGSNGKSRADLYAGAVAQRVLYGPSRGRGGSPRRVAAANGKPPSRLSKVSGAAEATGASTNTRS</sequence>
<feature type="region of interest" description="Disordered" evidence="1">
    <location>
        <begin position="45"/>
        <end position="87"/>
    </location>
</feature>
<dbReference type="OrthoDB" id="688222at2759"/>
<comment type="caution">
    <text evidence="2">The sequence shown here is derived from an EMBL/GenBank/DDBJ whole genome shotgun (WGS) entry which is preliminary data.</text>
</comment>
<dbReference type="AlphaFoldDB" id="A0A1E5VW71"/>
<dbReference type="Proteomes" id="UP000095767">
    <property type="component" value="Unassembled WGS sequence"/>
</dbReference>
<gene>
    <name evidence="2" type="ORF">BAE44_0009615</name>
</gene>
<evidence type="ECO:0000313" key="2">
    <source>
        <dbReference type="EMBL" id="OEL29366.1"/>
    </source>
</evidence>